<comment type="catalytic activity">
    <reaction evidence="7">
        <text>[glutamine synthetase]-L-tyrosine + ATP = [glutamine synthetase]-O(4)-(5'-adenylyl)-L-tyrosine + diphosphate</text>
        <dbReference type="Rhea" id="RHEA:18589"/>
        <dbReference type="Rhea" id="RHEA-COMP:10660"/>
        <dbReference type="Rhea" id="RHEA-COMP:10661"/>
        <dbReference type="ChEBI" id="CHEBI:30616"/>
        <dbReference type="ChEBI" id="CHEBI:33019"/>
        <dbReference type="ChEBI" id="CHEBI:46858"/>
        <dbReference type="ChEBI" id="CHEBI:83624"/>
        <dbReference type="EC" id="2.7.7.42"/>
    </reaction>
</comment>
<dbReference type="SUPFAM" id="SSF81301">
    <property type="entry name" value="Nucleotidyltransferase"/>
    <property type="match status" value="2"/>
</dbReference>
<reference evidence="11 12" key="1">
    <citation type="submission" date="2018-08" db="EMBL/GenBank/DDBJ databases">
        <title>Sequencing the genomes of 1000 actinobacteria strains.</title>
        <authorList>
            <person name="Klenk H.-P."/>
        </authorList>
    </citation>
    <scope>NUCLEOTIDE SEQUENCE [LARGE SCALE GENOMIC DNA]</scope>
    <source>
        <strain evidence="11 12">DSM 22891</strain>
    </source>
</reference>
<feature type="region of interest" description="Adenylyl transferase" evidence="7">
    <location>
        <begin position="513"/>
        <end position="1009"/>
    </location>
</feature>
<comment type="similarity">
    <text evidence="7">Belongs to the GlnE family.</text>
</comment>
<evidence type="ECO:0000256" key="3">
    <source>
        <dbReference type="ARBA" id="ARBA00022741"/>
    </source>
</evidence>
<dbReference type="CDD" id="cd05401">
    <property type="entry name" value="NT_GlnE_GlnD_like"/>
    <property type="match status" value="2"/>
</dbReference>
<dbReference type="Pfam" id="PF03710">
    <property type="entry name" value="GlnE"/>
    <property type="match status" value="2"/>
</dbReference>
<dbReference type="PANTHER" id="PTHR30621:SF0">
    <property type="entry name" value="BIFUNCTIONAL GLUTAMINE SYNTHETASE ADENYLYLTRANSFERASE_ADENYLYL-REMOVING ENZYME"/>
    <property type="match status" value="1"/>
</dbReference>
<dbReference type="HAMAP" id="MF_00802">
    <property type="entry name" value="GlnE"/>
    <property type="match status" value="1"/>
</dbReference>
<feature type="domain" description="Glutamate-ammonia ligase adenylyltransferase repeated" evidence="9">
    <location>
        <begin position="91"/>
        <end position="339"/>
    </location>
</feature>
<comment type="caution">
    <text evidence="11">The sequence shown here is derived from an EMBL/GenBank/DDBJ whole genome shotgun (WGS) entry which is preliminary data.</text>
</comment>
<dbReference type="Gene3D" id="1.20.120.330">
    <property type="entry name" value="Nucleotidyltransferases domain 2"/>
    <property type="match status" value="2"/>
</dbReference>
<evidence type="ECO:0000313" key="11">
    <source>
        <dbReference type="EMBL" id="REF34951.1"/>
    </source>
</evidence>
<name>A0A3D9VCC5_THECX</name>
<dbReference type="EC" id="2.7.7.89" evidence="7"/>
<dbReference type="Proteomes" id="UP000256485">
    <property type="component" value="Unassembled WGS sequence"/>
</dbReference>
<feature type="region of interest" description="Disordered" evidence="8">
    <location>
        <begin position="1"/>
        <end position="28"/>
    </location>
</feature>
<evidence type="ECO:0000256" key="2">
    <source>
        <dbReference type="ARBA" id="ARBA00022695"/>
    </source>
</evidence>
<dbReference type="Pfam" id="PF08335">
    <property type="entry name" value="GlnD_UR_UTase"/>
    <property type="match status" value="2"/>
</dbReference>
<dbReference type="NCBIfam" id="NF010707">
    <property type="entry name" value="PRK14109.1"/>
    <property type="match status" value="1"/>
</dbReference>
<keyword evidence="2 7" id="KW-0548">Nucleotidyltransferase</keyword>
<dbReference type="GO" id="GO:0000820">
    <property type="term" value="P:regulation of glutamine family amino acid metabolic process"/>
    <property type="evidence" value="ECO:0007669"/>
    <property type="project" value="UniProtKB-UniRule"/>
</dbReference>
<keyword evidence="3 7" id="KW-0547">Nucleotide-binding</keyword>
<evidence type="ECO:0000259" key="9">
    <source>
        <dbReference type="Pfam" id="PF03710"/>
    </source>
</evidence>
<dbReference type="EMBL" id="QTUC01000001">
    <property type="protein sequence ID" value="REF34951.1"/>
    <property type="molecule type" value="Genomic_DNA"/>
</dbReference>
<feature type="domain" description="Glutamate-ammonia ligase adenylyltransferase repeated" evidence="9">
    <location>
        <begin position="606"/>
        <end position="837"/>
    </location>
</feature>
<evidence type="ECO:0000256" key="8">
    <source>
        <dbReference type="SAM" id="MobiDB-lite"/>
    </source>
</evidence>
<feature type="domain" description="PII-uridylyltransferase/Glutamine-synthetase adenylyltransferase" evidence="10">
    <location>
        <begin position="361"/>
        <end position="501"/>
    </location>
</feature>
<keyword evidence="12" id="KW-1185">Reference proteome</keyword>
<comment type="function">
    <text evidence="7">Involved in the regulation of glutamine synthetase GlnA, a key enzyme in the process to assimilate ammonia. When cellular nitrogen levels are high, the C-terminal adenylyl transferase (AT) inactivates GlnA by covalent transfer of an adenylyl group from ATP to specific tyrosine residue of GlnA, thus reducing its activity. Conversely, when nitrogen levels are low, the N-terminal adenylyl removase (AR) activates GlnA by removing the adenylyl group by phosphorolysis, increasing its activity. The regulatory region of GlnE binds the signal transduction protein PII (GlnB) which indicates the nitrogen status of the cell.</text>
</comment>
<evidence type="ECO:0000256" key="1">
    <source>
        <dbReference type="ARBA" id="ARBA00022679"/>
    </source>
</evidence>
<comment type="cofactor">
    <cofactor evidence="7">
        <name>Mg(2+)</name>
        <dbReference type="ChEBI" id="CHEBI:18420"/>
    </cofactor>
</comment>
<dbReference type="GO" id="GO:0005829">
    <property type="term" value="C:cytosol"/>
    <property type="evidence" value="ECO:0007669"/>
    <property type="project" value="TreeGrafter"/>
</dbReference>
<accession>A0A3D9VCC5</accession>
<evidence type="ECO:0000256" key="7">
    <source>
        <dbReference type="HAMAP-Rule" id="MF_00802"/>
    </source>
</evidence>
<feature type="domain" description="PII-uridylyltransferase/Glutamine-synthetase adenylyltransferase" evidence="10">
    <location>
        <begin position="884"/>
        <end position="1007"/>
    </location>
</feature>
<comment type="catalytic activity">
    <reaction evidence="7">
        <text>[glutamine synthetase]-O(4)-(5'-adenylyl)-L-tyrosine + phosphate = [glutamine synthetase]-L-tyrosine + ADP</text>
        <dbReference type="Rhea" id="RHEA:43716"/>
        <dbReference type="Rhea" id="RHEA-COMP:10660"/>
        <dbReference type="Rhea" id="RHEA-COMP:10661"/>
        <dbReference type="ChEBI" id="CHEBI:43474"/>
        <dbReference type="ChEBI" id="CHEBI:46858"/>
        <dbReference type="ChEBI" id="CHEBI:83624"/>
        <dbReference type="ChEBI" id="CHEBI:456216"/>
        <dbReference type="EC" id="2.7.7.89"/>
    </reaction>
</comment>
<proteinExistence type="inferred from homology"/>
<keyword evidence="4 7" id="KW-0067">ATP-binding</keyword>
<dbReference type="InterPro" id="IPR013546">
    <property type="entry name" value="PII_UdlTrfase/GS_AdlTrfase"/>
</dbReference>
<dbReference type="GO" id="GO:0047388">
    <property type="term" value="F:[glutamine synthetase]-adenylyl-L-tyrosine phosphorylase activity"/>
    <property type="evidence" value="ECO:0007669"/>
    <property type="project" value="UniProtKB-EC"/>
</dbReference>
<dbReference type="Gene3D" id="3.30.460.10">
    <property type="entry name" value="Beta Polymerase, domain 2"/>
    <property type="match status" value="2"/>
</dbReference>
<dbReference type="EC" id="2.7.7.42" evidence="7"/>
<dbReference type="InterPro" id="IPR023057">
    <property type="entry name" value="GlnE"/>
</dbReference>
<evidence type="ECO:0000256" key="5">
    <source>
        <dbReference type="ARBA" id="ARBA00022842"/>
    </source>
</evidence>
<evidence type="ECO:0000256" key="6">
    <source>
        <dbReference type="ARBA" id="ARBA00023268"/>
    </source>
</evidence>
<keyword evidence="11" id="KW-0436">Ligase</keyword>
<dbReference type="AlphaFoldDB" id="A0A3D9VCC5"/>
<dbReference type="GO" id="GO:0008882">
    <property type="term" value="F:[glutamate-ammonia-ligase] adenylyltransferase activity"/>
    <property type="evidence" value="ECO:0007669"/>
    <property type="project" value="UniProtKB-UniRule"/>
</dbReference>
<feature type="region of interest" description="Adenylyl removase" evidence="7">
    <location>
        <begin position="1"/>
        <end position="505"/>
    </location>
</feature>
<keyword evidence="5 7" id="KW-0460">Magnesium</keyword>
<evidence type="ECO:0000259" key="10">
    <source>
        <dbReference type="Pfam" id="PF08335"/>
    </source>
</evidence>
<organism evidence="11 12">
    <name type="scientific">Thermasporomyces composti</name>
    <dbReference type="NCBI Taxonomy" id="696763"/>
    <lineage>
        <taxon>Bacteria</taxon>
        <taxon>Bacillati</taxon>
        <taxon>Actinomycetota</taxon>
        <taxon>Actinomycetes</taxon>
        <taxon>Propionibacteriales</taxon>
        <taxon>Nocardioidaceae</taxon>
        <taxon>Thermasporomyces</taxon>
    </lineage>
</organism>
<feature type="compositionally biased region" description="Low complexity" evidence="8">
    <location>
        <begin position="1"/>
        <end position="22"/>
    </location>
</feature>
<protein>
    <recommendedName>
        <fullName evidence="7">Bifunctional glutamine synthetase adenylyltransferase/adenylyl-removing enzyme</fullName>
    </recommendedName>
    <alternativeName>
        <fullName evidence="7">ATP:glutamine synthetase adenylyltransferase</fullName>
    </alternativeName>
    <alternativeName>
        <fullName evidence="7">ATase</fullName>
    </alternativeName>
    <domain>
        <recommendedName>
            <fullName evidence="7">Glutamine synthetase adenylyl-L-tyrosine phosphorylase</fullName>
            <ecNumber evidence="7">2.7.7.89</ecNumber>
        </recommendedName>
        <alternativeName>
            <fullName evidence="7">Adenylyl removase</fullName>
            <shortName evidence="7">AR</shortName>
            <shortName evidence="7">AT-N</shortName>
        </alternativeName>
    </domain>
    <domain>
        <recommendedName>
            <fullName evidence="7">Glutamine synthetase adenylyl transferase</fullName>
            <ecNumber evidence="7">2.7.7.42</ecNumber>
        </recommendedName>
        <alternativeName>
            <fullName evidence="7">Adenylyl transferase</fullName>
            <shortName evidence="7">AT</shortName>
            <shortName evidence="7">AT-C</shortName>
        </alternativeName>
    </domain>
</protein>
<dbReference type="PANTHER" id="PTHR30621">
    <property type="entry name" value="GLUTAMINE SYNTHETASE ADENYLYLTRANSFERASE"/>
    <property type="match status" value="1"/>
</dbReference>
<dbReference type="InterPro" id="IPR043519">
    <property type="entry name" value="NT_sf"/>
</dbReference>
<dbReference type="GO" id="GO:0000287">
    <property type="term" value="F:magnesium ion binding"/>
    <property type="evidence" value="ECO:0007669"/>
    <property type="project" value="UniProtKB-UniRule"/>
</dbReference>
<dbReference type="SUPFAM" id="SSF81593">
    <property type="entry name" value="Nucleotidyltransferase substrate binding subunit/domain"/>
    <property type="match status" value="2"/>
</dbReference>
<evidence type="ECO:0000256" key="4">
    <source>
        <dbReference type="ARBA" id="ARBA00022840"/>
    </source>
</evidence>
<dbReference type="GO" id="GO:0016874">
    <property type="term" value="F:ligase activity"/>
    <property type="evidence" value="ECO:0007669"/>
    <property type="project" value="UniProtKB-KW"/>
</dbReference>
<evidence type="ECO:0000313" key="12">
    <source>
        <dbReference type="Proteomes" id="UP000256485"/>
    </source>
</evidence>
<gene>
    <name evidence="7" type="primary">glnE</name>
    <name evidence="11" type="ORF">DFJ64_0318</name>
</gene>
<sequence length="1009" mass="110025">MTDARSTPSSTTSSDTTPSAADLARLGFSDSERARTSLADLRVDARPVVEAAAEAADPDQAVDYLLAVLQAASDREGLESALVADAAFRGRLLKVLGASTGLAQHLVRHPQHCFELADPALGAVRPAAWALRDELLRAVGADPRAAEPTATDGGPAAVDALRIAYRKLLLRLAARDLCGEVIVDDVAAELADLAAGALEAALAIARARLPASAEPCRFAVIGMGKCGARELNYVSDVDVLFVAEPVGDTSGDRDREAAALRTATQLASHLMRICSEHTAEGTLWPVDAALRPEGRAGPLVRTVASHLAYYRRWAKTWEFQALLKARPIAGDKELGEAYLAAVTPLVWKAADRPNFVEDVQAMRRRVLDHIPAQELDRQLKLGPGGLRDVEFAVQLLQLVHGRSDPSLRIPSTLRALEALTEGGYVGRRDGAALTDAYRFVRTLEHRIQLARLRRTHLLPVDERALRALGRSLGLWSDPVEELLQQWRQHQRQIRRLHEKLFYRPLLAAVARIPGDDARLTPEAAEARLTALGYADPAAALRHIEALTAGVSRRAAIQRTLLPVMLGWFADAPDPDAGLLAFRQVSEALGTTPWYLRLLRDEGVTAERMARLLASSRFIVDLLLRAPEAVAILGDDASLEPRDREQIEAEMLAAARRHDDQANAIAAIRAIRRRELFRVAAADLLGLLDVDRVGEALTAIAAATVTGGLSVAVRAIEAERRRTLPTRLAIVAMGRFGGHEMSYVSDADVVVVHEPLEGVDEHEAAGAATAVVAELRRLLGLPGPDPALEVDVALRPEGRQGPLVRTLSSFSAYYERWSHVWEAQALLRAEPLCGDPELLRGFVELVDPIRWPASGLSERDVREILRIKARVDAERLPRGADPTTHTKLGRGGLADIEWTVQLLQLRHAGAVPQLRTTRTVEALRAATEAGLVEPKDTQSLLAAWRMATRTRNAVMLVRGRPSDSLPRDARDLAAVSRILGYGPLESSRFVEDYRRVTRRARAVVERLFQV</sequence>
<dbReference type="OrthoDB" id="9759366at2"/>
<keyword evidence="1 7" id="KW-0808">Transferase</keyword>
<dbReference type="InterPro" id="IPR005190">
    <property type="entry name" value="GlnE_rpt_dom"/>
</dbReference>
<dbReference type="GO" id="GO:0005524">
    <property type="term" value="F:ATP binding"/>
    <property type="evidence" value="ECO:0007669"/>
    <property type="project" value="UniProtKB-UniRule"/>
</dbReference>
<keyword evidence="6 7" id="KW-0511">Multifunctional enzyme</keyword>